<dbReference type="InterPro" id="IPR002110">
    <property type="entry name" value="Ankyrin_rpt"/>
</dbReference>
<organism evidence="4">
    <name type="scientific">Picocystis salinarum</name>
    <dbReference type="NCBI Taxonomy" id="88271"/>
    <lineage>
        <taxon>Eukaryota</taxon>
        <taxon>Viridiplantae</taxon>
        <taxon>Chlorophyta</taxon>
        <taxon>Picocystophyceae</taxon>
        <taxon>Picocystales</taxon>
        <taxon>Picocystaceae</taxon>
        <taxon>Picocystis</taxon>
    </lineage>
</organism>
<dbReference type="Pfam" id="PF12796">
    <property type="entry name" value="Ank_2"/>
    <property type="match status" value="1"/>
</dbReference>
<dbReference type="PROSITE" id="PS50088">
    <property type="entry name" value="ANK_REPEAT"/>
    <property type="match status" value="2"/>
</dbReference>
<dbReference type="EMBL" id="HBIS01000976">
    <property type="protein sequence ID" value="CAE0607026.1"/>
    <property type="molecule type" value="Transcribed_RNA"/>
</dbReference>
<dbReference type="EMBL" id="HBIS01000978">
    <property type="protein sequence ID" value="CAE0607028.1"/>
    <property type="molecule type" value="Transcribed_RNA"/>
</dbReference>
<evidence type="ECO:0000313" key="7">
    <source>
        <dbReference type="EMBL" id="CAE0607028.1"/>
    </source>
</evidence>
<evidence type="ECO:0000256" key="1">
    <source>
        <dbReference type="ARBA" id="ARBA00022737"/>
    </source>
</evidence>
<dbReference type="EMBL" id="HBIS01000977">
    <property type="protein sequence ID" value="CAE0607027.1"/>
    <property type="molecule type" value="Transcribed_RNA"/>
</dbReference>
<evidence type="ECO:0000313" key="6">
    <source>
        <dbReference type="EMBL" id="CAE0607027.1"/>
    </source>
</evidence>
<protein>
    <submittedName>
        <fullName evidence="4">Uncharacterized protein</fullName>
    </submittedName>
</protein>
<feature type="repeat" description="ANK" evidence="3">
    <location>
        <begin position="37"/>
        <end position="69"/>
    </location>
</feature>
<keyword evidence="1" id="KW-0677">Repeat</keyword>
<dbReference type="SUPFAM" id="SSF48403">
    <property type="entry name" value="Ankyrin repeat"/>
    <property type="match status" value="1"/>
</dbReference>
<keyword evidence="2 3" id="KW-0040">ANK repeat</keyword>
<dbReference type="PROSITE" id="PS50297">
    <property type="entry name" value="ANK_REP_REGION"/>
    <property type="match status" value="1"/>
</dbReference>
<name>A0A6U9PWG1_9CHLO</name>
<accession>A0A6U9PWG1</accession>
<feature type="repeat" description="ANK" evidence="3">
    <location>
        <begin position="70"/>
        <end position="102"/>
    </location>
</feature>
<dbReference type="AlphaFoldDB" id="A0A6U9PWG1"/>
<proteinExistence type="predicted"/>
<evidence type="ECO:0000256" key="2">
    <source>
        <dbReference type="ARBA" id="ARBA00023043"/>
    </source>
</evidence>
<dbReference type="InterPro" id="IPR036770">
    <property type="entry name" value="Ankyrin_rpt-contain_sf"/>
</dbReference>
<reference evidence="4" key="1">
    <citation type="submission" date="2021-01" db="EMBL/GenBank/DDBJ databases">
        <authorList>
            <person name="Corre E."/>
            <person name="Pelletier E."/>
            <person name="Niang G."/>
            <person name="Scheremetjew M."/>
            <person name="Finn R."/>
            <person name="Kale V."/>
            <person name="Holt S."/>
            <person name="Cochrane G."/>
            <person name="Meng A."/>
            <person name="Brown T."/>
            <person name="Cohen L."/>
        </authorList>
    </citation>
    <scope>NUCLEOTIDE SEQUENCE</scope>
    <source>
        <strain evidence="4">CCMP1897</strain>
    </source>
</reference>
<evidence type="ECO:0000313" key="4">
    <source>
        <dbReference type="EMBL" id="CAE0607025.1"/>
    </source>
</evidence>
<dbReference type="PANTHER" id="PTHR24171">
    <property type="entry name" value="ANKYRIN REPEAT DOMAIN-CONTAINING PROTEIN 39-RELATED"/>
    <property type="match status" value="1"/>
</dbReference>
<dbReference type="SMART" id="SM00248">
    <property type="entry name" value="ANK"/>
    <property type="match status" value="3"/>
</dbReference>
<evidence type="ECO:0000256" key="3">
    <source>
        <dbReference type="PROSITE-ProRule" id="PRU00023"/>
    </source>
</evidence>
<sequence length="284" mass="32141">MDEREEELHRCARTGNLSRMKFLMLEKEVDVNCADPVGRTALHRAAIAGQAKAVEILLENGAKVDLKTKTGETALMFTCLNLSKETFDTLLRSGADPNLENDAGMTPKRRLETSLNPKSKELYQMLPTKEDEKEEIGVLRIEEEHRSEKDKESTPRPELVKIALPHPTVHKGLANLLFAKLEQSDNPHEVAKQALLAMQEILYDLCLDNVDIDLDTELSDSECEGETCLRLLSKGGFIPQDSKRKLVRCMSLLWQINGILILRDCAKEIIRNLDEMIQWAVQLH</sequence>
<gene>
    <name evidence="4" type="ORF">PSAL00342_LOCUS842</name>
    <name evidence="5" type="ORF">PSAL00342_LOCUS843</name>
    <name evidence="6" type="ORF">PSAL00342_LOCUS844</name>
    <name evidence="7" type="ORF">PSAL00342_LOCUS845</name>
</gene>
<dbReference type="EMBL" id="HBIS01000975">
    <property type="protein sequence ID" value="CAE0607025.1"/>
    <property type="molecule type" value="Transcribed_RNA"/>
</dbReference>
<evidence type="ECO:0000313" key="5">
    <source>
        <dbReference type="EMBL" id="CAE0607026.1"/>
    </source>
</evidence>
<dbReference type="Gene3D" id="1.25.40.20">
    <property type="entry name" value="Ankyrin repeat-containing domain"/>
    <property type="match status" value="1"/>
</dbReference>